<dbReference type="InterPro" id="IPR011010">
    <property type="entry name" value="DNA_brk_join_enz"/>
</dbReference>
<keyword evidence="2" id="KW-0229">DNA integration</keyword>
<dbReference type="GO" id="GO:0015074">
    <property type="term" value="P:DNA integration"/>
    <property type="evidence" value="ECO:0007669"/>
    <property type="project" value="UniProtKB-KW"/>
</dbReference>
<dbReference type="PANTHER" id="PTHR30629">
    <property type="entry name" value="PROPHAGE INTEGRASE"/>
    <property type="match status" value="1"/>
</dbReference>
<dbReference type="AlphaFoldDB" id="A0A6N8G1D3"/>
<sequence length="394" mass="45739">MYEPKTRKGKANLYKTDKNTYAVNLPVEIASSIFNKPRKRIALHLSADSRESTTKALNHLEKIQQLLDSQNWSELLAYEECLKPKIIRGEFTKKTLQSLWEDYKRAKQDSWEISYIEGDIKETTEVLNSMHDVYLDSNLDDVINHLMAVTTIKQVKRRLKQISACLTWGKKRRVVHDNPLPEFVATLSTKKRNDEETNICPFTIAERDLIIDAFRCGKFERYSGTHTQYADYIEFLFLSGTRTSEALGLRWDHIDFDKKVIRLQEARVLATSGKRKGNIQKKGLKTQKQRLLPMSHRLYELLLARKECCSDLSQNIFEDIDHHSFRSAAYKTVLKGLGITYRKPYQTRHTFITILANHSDLKLHQVAKICGTTTKMIEDHYLATNVDIMQLPNI</sequence>
<reference evidence="5 6" key="1">
    <citation type="journal article" date="2019" name="Front. Microbiol.">
        <title>Genomic Features for Desiccation Tolerance and Sugar Biosynthesis in the Extremophile Gloeocapsopsis sp. UTEX B3054.</title>
        <authorList>
            <person name="Urrejola C."/>
            <person name="Alcorta J."/>
            <person name="Salas L."/>
            <person name="Vasquez M."/>
            <person name="Polz M.F."/>
            <person name="Vicuna R."/>
            <person name="Diez B."/>
        </authorList>
    </citation>
    <scope>NUCLEOTIDE SEQUENCE [LARGE SCALE GENOMIC DNA]</scope>
    <source>
        <strain evidence="5 6">1H9</strain>
    </source>
</reference>
<dbReference type="EMBL" id="NAPY01000030">
    <property type="protein sequence ID" value="MUL37976.1"/>
    <property type="molecule type" value="Genomic_DNA"/>
</dbReference>
<dbReference type="OrthoDB" id="530235at2"/>
<evidence type="ECO:0000313" key="5">
    <source>
        <dbReference type="EMBL" id="MUL37976.1"/>
    </source>
</evidence>
<accession>A0A6N8G1D3</accession>
<gene>
    <name evidence="5" type="ORF">BWI75_16980</name>
</gene>
<dbReference type="Gene3D" id="1.10.443.10">
    <property type="entry name" value="Intergrase catalytic core"/>
    <property type="match status" value="1"/>
</dbReference>
<proteinExistence type="inferred from homology"/>
<evidence type="ECO:0000256" key="3">
    <source>
        <dbReference type="ARBA" id="ARBA00023172"/>
    </source>
</evidence>
<dbReference type="CDD" id="cd01189">
    <property type="entry name" value="INT_ICEBs1_C_like"/>
    <property type="match status" value="1"/>
</dbReference>
<dbReference type="RefSeq" id="WP_105219949.1">
    <property type="nucleotide sequence ID" value="NZ_CAWNSU010000051.1"/>
</dbReference>
<dbReference type="PROSITE" id="PS51898">
    <property type="entry name" value="TYR_RECOMBINASE"/>
    <property type="match status" value="1"/>
</dbReference>
<dbReference type="Proteomes" id="UP000441797">
    <property type="component" value="Unassembled WGS sequence"/>
</dbReference>
<evidence type="ECO:0000313" key="6">
    <source>
        <dbReference type="Proteomes" id="UP000441797"/>
    </source>
</evidence>
<keyword evidence="6" id="KW-1185">Reference proteome</keyword>
<dbReference type="InterPro" id="IPR013762">
    <property type="entry name" value="Integrase-like_cat_sf"/>
</dbReference>
<protein>
    <recommendedName>
        <fullName evidence="4">Tyr recombinase domain-containing protein</fullName>
    </recommendedName>
</protein>
<keyword evidence="3" id="KW-0233">DNA recombination</keyword>
<comment type="similarity">
    <text evidence="1">Belongs to the 'phage' integrase family.</text>
</comment>
<dbReference type="GO" id="GO:0006310">
    <property type="term" value="P:DNA recombination"/>
    <property type="evidence" value="ECO:0007669"/>
    <property type="project" value="UniProtKB-KW"/>
</dbReference>
<dbReference type="InterPro" id="IPR002104">
    <property type="entry name" value="Integrase_catalytic"/>
</dbReference>
<dbReference type="InterPro" id="IPR050808">
    <property type="entry name" value="Phage_Integrase"/>
</dbReference>
<evidence type="ECO:0000259" key="4">
    <source>
        <dbReference type="PROSITE" id="PS51898"/>
    </source>
</evidence>
<dbReference type="Pfam" id="PF00589">
    <property type="entry name" value="Phage_integrase"/>
    <property type="match status" value="1"/>
</dbReference>
<dbReference type="GO" id="GO:0003677">
    <property type="term" value="F:DNA binding"/>
    <property type="evidence" value="ECO:0007669"/>
    <property type="project" value="InterPro"/>
</dbReference>
<dbReference type="PANTHER" id="PTHR30629:SF2">
    <property type="entry name" value="PROPHAGE INTEGRASE INTS-RELATED"/>
    <property type="match status" value="1"/>
</dbReference>
<organism evidence="5 6">
    <name type="scientific">Gloeocapsopsis dulcis AAB1 = 1H9</name>
    <dbReference type="NCBI Taxonomy" id="1433147"/>
    <lineage>
        <taxon>Bacteria</taxon>
        <taxon>Bacillati</taxon>
        <taxon>Cyanobacteriota</taxon>
        <taxon>Cyanophyceae</taxon>
        <taxon>Oscillatoriophycideae</taxon>
        <taxon>Chroococcales</taxon>
        <taxon>Chroococcaceae</taxon>
        <taxon>Gloeocapsopsis</taxon>
        <taxon>Gloeocapsopsis dulcis</taxon>
    </lineage>
</organism>
<evidence type="ECO:0000256" key="1">
    <source>
        <dbReference type="ARBA" id="ARBA00008857"/>
    </source>
</evidence>
<feature type="domain" description="Tyr recombinase" evidence="4">
    <location>
        <begin position="197"/>
        <end position="394"/>
    </location>
</feature>
<name>A0A6N8G1D3_9CHRO</name>
<dbReference type="SUPFAM" id="SSF56349">
    <property type="entry name" value="DNA breaking-rejoining enzymes"/>
    <property type="match status" value="1"/>
</dbReference>
<comment type="caution">
    <text evidence="5">The sequence shown here is derived from an EMBL/GenBank/DDBJ whole genome shotgun (WGS) entry which is preliminary data.</text>
</comment>
<evidence type="ECO:0000256" key="2">
    <source>
        <dbReference type="ARBA" id="ARBA00022908"/>
    </source>
</evidence>